<name>A0AAV6W3U5_9LAMI</name>
<dbReference type="Pfam" id="PF04434">
    <property type="entry name" value="SWIM"/>
    <property type="match status" value="1"/>
</dbReference>
<proteinExistence type="predicted"/>
<dbReference type="Proteomes" id="UP000826271">
    <property type="component" value="Unassembled WGS sequence"/>
</dbReference>
<keyword evidence="1" id="KW-0479">Metal-binding</keyword>
<dbReference type="AlphaFoldDB" id="A0AAV6W3U5"/>
<organism evidence="7 8">
    <name type="scientific">Buddleja alternifolia</name>
    <dbReference type="NCBI Taxonomy" id="168488"/>
    <lineage>
        <taxon>Eukaryota</taxon>
        <taxon>Viridiplantae</taxon>
        <taxon>Streptophyta</taxon>
        <taxon>Embryophyta</taxon>
        <taxon>Tracheophyta</taxon>
        <taxon>Spermatophyta</taxon>
        <taxon>Magnoliopsida</taxon>
        <taxon>eudicotyledons</taxon>
        <taxon>Gunneridae</taxon>
        <taxon>Pentapetalae</taxon>
        <taxon>asterids</taxon>
        <taxon>lamiids</taxon>
        <taxon>Lamiales</taxon>
        <taxon>Scrophulariaceae</taxon>
        <taxon>Buddlejeae</taxon>
        <taxon>Buddleja</taxon>
    </lineage>
</organism>
<keyword evidence="3" id="KW-0862">Zinc</keyword>
<dbReference type="Pfam" id="PF10551">
    <property type="entry name" value="MULE"/>
    <property type="match status" value="1"/>
</dbReference>
<feature type="region of interest" description="Disordered" evidence="5">
    <location>
        <begin position="153"/>
        <end position="182"/>
    </location>
</feature>
<evidence type="ECO:0000256" key="2">
    <source>
        <dbReference type="ARBA" id="ARBA00022771"/>
    </source>
</evidence>
<evidence type="ECO:0000313" key="7">
    <source>
        <dbReference type="EMBL" id="KAG8365951.1"/>
    </source>
</evidence>
<dbReference type="InterPro" id="IPR018289">
    <property type="entry name" value="MULE_transposase_dom"/>
</dbReference>
<dbReference type="InterPro" id="IPR007527">
    <property type="entry name" value="Znf_SWIM"/>
</dbReference>
<evidence type="ECO:0000256" key="4">
    <source>
        <dbReference type="PROSITE-ProRule" id="PRU00325"/>
    </source>
</evidence>
<comment type="caution">
    <text evidence="7">The sequence shown here is derived from an EMBL/GenBank/DDBJ whole genome shotgun (WGS) entry which is preliminary data.</text>
</comment>
<dbReference type="PANTHER" id="PTHR31973:SF187">
    <property type="entry name" value="MUTATOR TRANSPOSASE MUDRA PROTEIN"/>
    <property type="match status" value="1"/>
</dbReference>
<sequence>MCTTVYIGETLEKWIRVVKGGDGIKEILWGYKDKRVIPIYIVDSRDPILAVDPHGEVLTLQKPMSSICYDDELLLGVEIHTEDVEMNELNTEIHTENVEMNELNTEGVENNELNTEMHVEGGDLNESHNETHGEVPEFNENYNEIHGKWADFAFNDNNNNESDGGDDEEESHSDSSSVSDCPSLMFEDFEGPEDDDIFVKWYSDVEEDDLESMRGSDDEGSPFFVWFDDTGMRTFEMIVGVQFPSKKKYREVLRNWAVRKGWDLKFTCNEAAKITAICQLLTAIGRDGNGNVFPIIMAYVEIEKKETWKWFLNLLLRDIGSADEKGWVFISNRQKGLIEAIHSLAPSSEHSVKQHLRIMKEIERLSPERGNNQIAYEWMCKISSHHWARCFFPNTTKCDVLVNNVSESFNSYILDARELPIIDMFECIRRKCMIRLQVKRAGMEKFKGVICPNIQKKIESQRVVSKNYFPTWAGGDKFEKRHFMENHIVYLNDKHCSCGMYQLVGYPCCHAIASLNYHNLEYDDYVDDYSKKDCYMRVYSQMINHVPCMHDFEESPLGMVDPPNVKVRVGRPRKVRRRDGNDRRDPTCVSRVRLTHTCGICLQQGHNKSTCTNPPHPNSTFKNNNARENENENDVEFEAAQEEQPISHIFL</sequence>
<evidence type="ECO:0000256" key="1">
    <source>
        <dbReference type="ARBA" id="ARBA00022723"/>
    </source>
</evidence>
<gene>
    <name evidence="7" type="ORF">BUALT_Bualt17G0025400</name>
</gene>
<evidence type="ECO:0000313" key="8">
    <source>
        <dbReference type="Proteomes" id="UP000826271"/>
    </source>
</evidence>
<dbReference type="GO" id="GO:0008270">
    <property type="term" value="F:zinc ion binding"/>
    <property type="evidence" value="ECO:0007669"/>
    <property type="project" value="UniProtKB-KW"/>
</dbReference>
<keyword evidence="2 4" id="KW-0863">Zinc-finger</keyword>
<evidence type="ECO:0000259" key="6">
    <source>
        <dbReference type="PROSITE" id="PS50966"/>
    </source>
</evidence>
<dbReference type="SMART" id="SM00575">
    <property type="entry name" value="ZnF_PMZ"/>
    <property type="match status" value="1"/>
</dbReference>
<feature type="domain" description="SWIM-type" evidence="6">
    <location>
        <begin position="487"/>
        <end position="519"/>
    </location>
</feature>
<dbReference type="EMBL" id="WHWC01000017">
    <property type="protein sequence ID" value="KAG8365951.1"/>
    <property type="molecule type" value="Genomic_DNA"/>
</dbReference>
<reference evidence="7" key="1">
    <citation type="submission" date="2019-10" db="EMBL/GenBank/DDBJ databases">
        <authorList>
            <person name="Zhang R."/>
            <person name="Pan Y."/>
            <person name="Wang J."/>
            <person name="Ma R."/>
            <person name="Yu S."/>
        </authorList>
    </citation>
    <scope>NUCLEOTIDE SEQUENCE</scope>
    <source>
        <strain evidence="7">LA-IB0</strain>
        <tissue evidence="7">Leaf</tissue>
    </source>
</reference>
<dbReference type="PROSITE" id="PS50966">
    <property type="entry name" value="ZF_SWIM"/>
    <property type="match status" value="1"/>
</dbReference>
<evidence type="ECO:0000256" key="3">
    <source>
        <dbReference type="ARBA" id="ARBA00022833"/>
    </source>
</evidence>
<dbReference type="PANTHER" id="PTHR31973">
    <property type="entry name" value="POLYPROTEIN, PUTATIVE-RELATED"/>
    <property type="match status" value="1"/>
</dbReference>
<keyword evidence="8" id="KW-1185">Reference proteome</keyword>
<accession>A0AAV6W3U5</accession>
<dbReference type="InterPro" id="IPR006564">
    <property type="entry name" value="Znf_PMZ"/>
</dbReference>
<evidence type="ECO:0000256" key="5">
    <source>
        <dbReference type="SAM" id="MobiDB-lite"/>
    </source>
</evidence>
<protein>
    <recommendedName>
        <fullName evidence="6">SWIM-type domain-containing protein</fullName>
    </recommendedName>
</protein>